<evidence type="ECO:0000313" key="3">
    <source>
        <dbReference type="EMBL" id="KAF2892883.1"/>
    </source>
</evidence>
<evidence type="ECO:0008006" key="5">
    <source>
        <dbReference type="Google" id="ProtNLM"/>
    </source>
</evidence>
<dbReference type="GO" id="GO:0005576">
    <property type="term" value="C:extracellular region"/>
    <property type="evidence" value="ECO:0007669"/>
    <property type="project" value="InterPro"/>
</dbReference>
<keyword evidence="2" id="KW-0732">Signal</keyword>
<feature type="chain" id="PRO_5035465126" description="Apolipophorin-III" evidence="2">
    <location>
        <begin position="20"/>
        <end position="195"/>
    </location>
</feature>
<dbReference type="Pfam" id="PF07464">
    <property type="entry name" value="ApoLp-III"/>
    <property type="match status" value="1"/>
</dbReference>
<dbReference type="Proteomes" id="UP000801492">
    <property type="component" value="Unassembled WGS sequence"/>
</dbReference>
<dbReference type="GO" id="GO:0006869">
    <property type="term" value="P:lipid transport"/>
    <property type="evidence" value="ECO:0007669"/>
    <property type="project" value="InterPro"/>
</dbReference>
<feature type="coiled-coil region" evidence="1">
    <location>
        <begin position="75"/>
        <end position="102"/>
    </location>
</feature>
<protein>
    <recommendedName>
        <fullName evidence="5">Apolipophorin-III</fullName>
    </recommendedName>
</protein>
<name>A0A8K0CSJ3_IGNLU</name>
<keyword evidence="1" id="KW-0175">Coiled coil</keyword>
<dbReference type="AlphaFoldDB" id="A0A8K0CSJ3"/>
<gene>
    <name evidence="3" type="ORF">ILUMI_13288</name>
</gene>
<dbReference type="OrthoDB" id="6755152at2759"/>
<reference evidence="3" key="1">
    <citation type="submission" date="2019-08" db="EMBL/GenBank/DDBJ databases">
        <title>The genome of the North American firefly Photinus pyralis.</title>
        <authorList>
            <consortium name="Photinus pyralis genome working group"/>
            <person name="Fallon T.R."/>
            <person name="Sander Lower S.E."/>
            <person name="Weng J.-K."/>
        </authorList>
    </citation>
    <scope>NUCLEOTIDE SEQUENCE</scope>
    <source>
        <strain evidence="3">TRF0915ILg1</strain>
        <tissue evidence="3">Whole body</tissue>
    </source>
</reference>
<keyword evidence="4" id="KW-1185">Reference proteome</keyword>
<organism evidence="3 4">
    <name type="scientific">Ignelater luminosus</name>
    <name type="common">Cucubano</name>
    <name type="synonym">Pyrophorus luminosus</name>
    <dbReference type="NCBI Taxonomy" id="2038154"/>
    <lineage>
        <taxon>Eukaryota</taxon>
        <taxon>Metazoa</taxon>
        <taxon>Ecdysozoa</taxon>
        <taxon>Arthropoda</taxon>
        <taxon>Hexapoda</taxon>
        <taxon>Insecta</taxon>
        <taxon>Pterygota</taxon>
        <taxon>Neoptera</taxon>
        <taxon>Endopterygota</taxon>
        <taxon>Coleoptera</taxon>
        <taxon>Polyphaga</taxon>
        <taxon>Elateriformia</taxon>
        <taxon>Elateroidea</taxon>
        <taxon>Elateridae</taxon>
        <taxon>Agrypninae</taxon>
        <taxon>Pyrophorini</taxon>
        <taxon>Ignelater</taxon>
    </lineage>
</organism>
<dbReference type="SUPFAM" id="SSF47857">
    <property type="entry name" value="Apolipophorin-III"/>
    <property type="match status" value="1"/>
</dbReference>
<sequence>MAKFAVFFIAALAFQAALAAPKKNQGAAAAGKSQLEEVAEQVQHVVTEVHTSLQNVLPDSKQVTQALGTQSQEFARNVQNIVNKLQAEIDKNKGQVDSTLQQISVKLTENINALKQAVGPDATAKANEIRTQLDNHLKNSAAEIDKLVKVVQPNLQHAGESINAFAKGVLDDFLKAAENLKNQVDTTIQSKGQKH</sequence>
<evidence type="ECO:0000256" key="2">
    <source>
        <dbReference type="SAM" id="SignalP"/>
    </source>
</evidence>
<proteinExistence type="predicted"/>
<evidence type="ECO:0000313" key="4">
    <source>
        <dbReference type="Proteomes" id="UP000801492"/>
    </source>
</evidence>
<evidence type="ECO:0000256" key="1">
    <source>
        <dbReference type="SAM" id="Coils"/>
    </source>
</evidence>
<accession>A0A8K0CSJ3</accession>
<dbReference type="GO" id="GO:0008289">
    <property type="term" value="F:lipid binding"/>
    <property type="evidence" value="ECO:0007669"/>
    <property type="project" value="InterPro"/>
</dbReference>
<dbReference type="EMBL" id="VTPC01008396">
    <property type="protein sequence ID" value="KAF2892883.1"/>
    <property type="molecule type" value="Genomic_DNA"/>
</dbReference>
<dbReference type="InterPro" id="IPR010009">
    <property type="entry name" value="ApoLp-III"/>
</dbReference>
<dbReference type="Gene3D" id="1.20.120.20">
    <property type="entry name" value="Apolipoprotein"/>
    <property type="match status" value="1"/>
</dbReference>
<comment type="caution">
    <text evidence="3">The sequence shown here is derived from an EMBL/GenBank/DDBJ whole genome shotgun (WGS) entry which is preliminary data.</text>
</comment>
<feature type="signal peptide" evidence="2">
    <location>
        <begin position="1"/>
        <end position="19"/>
    </location>
</feature>